<keyword evidence="4" id="KW-0548">Nucleotidyltransferase</keyword>
<evidence type="ECO:0000256" key="5">
    <source>
        <dbReference type="ARBA" id="ARBA00047597"/>
    </source>
</evidence>
<feature type="non-terminal residue" evidence="7">
    <location>
        <position position="296"/>
    </location>
</feature>
<dbReference type="EC" id="2.4.2.31" evidence="6"/>
<dbReference type="AlphaFoldDB" id="A0A820D4W3"/>
<gene>
    <name evidence="7" type="ORF">FNK824_LOCUS37186</name>
</gene>
<dbReference type="GO" id="GO:0106274">
    <property type="term" value="F:NAD+-protein-arginine ADP-ribosyltransferase activity"/>
    <property type="evidence" value="ECO:0007669"/>
    <property type="project" value="UniProtKB-EC"/>
</dbReference>
<keyword evidence="2 6" id="KW-0328">Glycosyltransferase</keyword>
<protein>
    <recommendedName>
        <fullName evidence="6">NAD(P)(+)--arginine ADP-ribosyltransferase</fullName>
        <ecNumber evidence="6">2.4.2.31</ecNumber>
    </recommendedName>
    <alternativeName>
        <fullName evidence="6">Mono(ADP-ribosyl)transferase</fullName>
    </alternativeName>
</protein>
<name>A0A820D4W3_9BILA</name>
<evidence type="ECO:0000256" key="3">
    <source>
        <dbReference type="ARBA" id="ARBA00022679"/>
    </source>
</evidence>
<dbReference type="Pfam" id="PF01129">
    <property type="entry name" value="ART"/>
    <property type="match status" value="1"/>
</dbReference>
<dbReference type="SUPFAM" id="SSF56399">
    <property type="entry name" value="ADP-ribosylation"/>
    <property type="match status" value="1"/>
</dbReference>
<comment type="caution">
    <text evidence="7">The sequence shown here is derived from an EMBL/GenBank/DDBJ whole genome shotgun (WGS) entry which is preliminary data.</text>
</comment>
<sequence length="296" mass="33844">MAARDINEPQHALRFLDVDEEPEGMFPPIQDFDNTPLVSLNDAVVPLQTIIPDVKHMVKTVKANSRESDDGLTMDESNSIRLYSLEWQSREKSLFYILNKALRSENRQQLKSWLLFLRLILTALAHLPSNSLTVYRGMNMDLTAKYRTGTTIIWWGFSSCMKKNNQLEKKLFLNKIGKRTLFVINCYSGKDIHRHSMYEGEGEGEVLLPPACQFNVMNCVDKGKGLHIIELKEIQPAYDFFNAISSSTTFLSVVPPCSIQFEAISTVSLCKKTLPSALPNPHLEERFAYFFKQRSK</sequence>
<evidence type="ECO:0000256" key="6">
    <source>
        <dbReference type="RuleBase" id="RU361228"/>
    </source>
</evidence>
<dbReference type="PROSITE" id="PS51996">
    <property type="entry name" value="TR_MART"/>
    <property type="match status" value="1"/>
</dbReference>
<organism evidence="7 8">
    <name type="scientific">Rotaria sordida</name>
    <dbReference type="NCBI Taxonomy" id="392033"/>
    <lineage>
        <taxon>Eukaryota</taxon>
        <taxon>Metazoa</taxon>
        <taxon>Spiralia</taxon>
        <taxon>Gnathifera</taxon>
        <taxon>Rotifera</taxon>
        <taxon>Eurotatoria</taxon>
        <taxon>Bdelloidea</taxon>
        <taxon>Philodinida</taxon>
        <taxon>Philodinidae</taxon>
        <taxon>Rotaria</taxon>
    </lineage>
</organism>
<keyword evidence="3 6" id="KW-0808">Transferase</keyword>
<dbReference type="Proteomes" id="UP000663874">
    <property type="component" value="Unassembled WGS sequence"/>
</dbReference>
<keyword evidence="6" id="KW-0520">NAD</keyword>
<evidence type="ECO:0000256" key="4">
    <source>
        <dbReference type="ARBA" id="ARBA00022695"/>
    </source>
</evidence>
<dbReference type="InterPro" id="IPR000768">
    <property type="entry name" value="ART"/>
</dbReference>
<evidence type="ECO:0000256" key="2">
    <source>
        <dbReference type="ARBA" id="ARBA00022676"/>
    </source>
</evidence>
<dbReference type="GO" id="GO:0016779">
    <property type="term" value="F:nucleotidyltransferase activity"/>
    <property type="evidence" value="ECO:0007669"/>
    <property type="project" value="UniProtKB-KW"/>
</dbReference>
<comment type="similarity">
    <text evidence="1 6">Belongs to the Arg-specific ADP-ribosyltransferase family.</text>
</comment>
<keyword evidence="6" id="KW-0521">NADP</keyword>
<dbReference type="EMBL" id="CAJOBE010018374">
    <property type="protein sequence ID" value="CAF4219756.1"/>
    <property type="molecule type" value="Genomic_DNA"/>
</dbReference>
<evidence type="ECO:0000256" key="1">
    <source>
        <dbReference type="ARBA" id="ARBA00009558"/>
    </source>
</evidence>
<accession>A0A820D4W3</accession>
<dbReference type="Gene3D" id="3.90.176.10">
    <property type="entry name" value="Toxin ADP-ribosyltransferase, Chain A, domain 1"/>
    <property type="match status" value="1"/>
</dbReference>
<evidence type="ECO:0000313" key="8">
    <source>
        <dbReference type="Proteomes" id="UP000663874"/>
    </source>
</evidence>
<comment type="catalytic activity">
    <reaction evidence="5 6">
        <text>L-arginyl-[protein] + NAD(+) = N(omega)-(ADP-D-ribosyl)-L-arginyl-[protein] + nicotinamide + H(+)</text>
        <dbReference type="Rhea" id="RHEA:19149"/>
        <dbReference type="Rhea" id="RHEA-COMP:10532"/>
        <dbReference type="Rhea" id="RHEA-COMP:15087"/>
        <dbReference type="ChEBI" id="CHEBI:15378"/>
        <dbReference type="ChEBI" id="CHEBI:17154"/>
        <dbReference type="ChEBI" id="CHEBI:29965"/>
        <dbReference type="ChEBI" id="CHEBI:57540"/>
        <dbReference type="ChEBI" id="CHEBI:142554"/>
        <dbReference type="EC" id="2.4.2.31"/>
    </reaction>
</comment>
<proteinExistence type="inferred from homology"/>
<evidence type="ECO:0000313" key="7">
    <source>
        <dbReference type="EMBL" id="CAF4219756.1"/>
    </source>
</evidence>
<reference evidence="7" key="1">
    <citation type="submission" date="2021-02" db="EMBL/GenBank/DDBJ databases">
        <authorList>
            <person name="Nowell W R."/>
        </authorList>
    </citation>
    <scope>NUCLEOTIDE SEQUENCE</scope>
</reference>